<dbReference type="Proteomes" id="UP000001072">
    <property type="component" value="Unassembled WGS sequence"/>
</dbReference>
<evidence type="ECO:0000313" key="2">
    <source>
        <dbReference type="EMBL" id="EGG00874.1"/>
    </source>
</evidence>
<feature type="compositionally biased region" description="Polar residues" evidence="1">
    <location>
        <begin position="354"/>
        <end position="363"/>
    </location>
</feature>
<dbReference type="GeneID" id="18924392"/>
<sequence length="458" mass="51156">MASIGSRAIRANRRAQGIANSNAESGNGPQTSSSDGEDLPQDAEKEIGEDSMTTNEPEEDPEMLDEDDQRVREDDIEGRQEMQEGNRNDDDIQLSEDENSDEERLEEESNSTSDKDTINQDKAGDKTSEEDESSSNSDTDSSDSSEADQSSSSDSDTDDLSLISSGSDSFSESSSSEDESDSSSEDNRRSKKKKKRANKKAAKMKKSKSKSKKTSKGKTKAKKSKDKKIEEKKQRQQVFEKEVRDKDRDRIYPNRRLSSPSTFLERTNDGTSNKSNKGLDAPSEYNLTFGEWSECMSLFRRYLAGYYDIGILMTKYENQAKDKSLRAGEANGGDTNPYAKGGRLENRHPETGAYRSNPSSHLTNVDRFTRQQNDSNPLKRKRGKRGGHATAQHQSQTTVPKPVPRPIHHNLPANPMIYQQLNPLPQTTNVTSNRFPNRGGRGSWRGGRGSFHNNRNEG</sequence>
<reference evidence="3" key="1">
    <citation type="journal article" date="2011" name="Proc. Natl. Acad. Sci. U.S.A.">
        <title>Obligate biotrophy features unraveled by the genomic analysis of rust fungi.</title>
        <authorList>
            <person name="Duplessis S."/>
            <person name="Cuomo C.A."/>
            <person name="Lin Y.-C."/>
            <person name="Aerts A."/>
            <person name="Tisserant E."/>
            <person name="Veneault-Fourrey C."/>
            <person name="Joly D.L."/>
            <person name="Hacquard S."/>
            <person name="Amselem J."/>
            <person name="Cantarel B.L."/>
            <person name="Chiu R."/>
            <person name="Coutinho P.M."/>
            <person name="Feau N."/>
            <person name="Field M."/>
            <person name="Frey P."/>
            <person name="Gelhaye E."/>
            <person name="Goldberg J."/>
            <person name="Grabherr M.G."/>
            <person name="Kodira C.D."/>
            <person name="Kohler A."/>
            <person name="Kuees U."/>
            <person name="Lindquist E.A."/>
            <person name="Lucas S.M."/>
            <person name="Mago R."/>
            <person name="Mauceli E."/>
            <person name="Morin E."/>
            <person name="Murat C."/>
            <person name="Pangilinan J.L."/>
            <person name="Park R."/>
            <person name="Pearson M."/>
            <person name="Quesneville H."/>
            <person name="Rouhier N."/>
            <person name="Sakthikumar S."/>
            <person name="Salamov A.A."/>
            <person name="Schmutz J."/>
            <person name="Selles B."/>
            <person name="Shapiro H."/>
            <person name="Tanguay P."/>
            <person name="Tuskan G.A."/>
            <person name="Henrissat B."/>
            <person name="Van de Peer Y."/>
            <person name="Rouze P."/>
            <person name="Ellis J.G."/>
            <person name="Dodds P.N."/>
            <person name="Schein J.E."/>
            <person name="Zhong S."/>
            <person name="Hamelin R.C."/>
            <person name="Grigoriev I.V."/>
            <person name="Szabo L.J."/>
            <person name="Martin F."/>
        </authorList>
    </citation>
    <scope>NUCLEOTIDE SEQUENCE [LARGE SCALE GENOMIC DNA]</scope>
    <source>
        <strain evidence="3">98AG31 / pathotype 3-4-7</strain>
    </source>
</reference>
<feature type="compositionally biased region" description="Acidic residues" evidence="1">
    <location>
        <begin position="91"/>
        <end position="109"/>
    </location>
</feature>
<dbReference type="HOGENOM" id="CLU_036510_0_0_1"/>
<dbReference type="EMBL" id="GL883143">
    <property type="protein sequence ID" value="EGG00874.1"/>
    <property type="molecule type" value="Genomic_DNA"/>
</dbReference>
<feature type="region of interest" description="Disordered" evidence="1">
    <location>
        <begin position="433"/>
        <end position="458"/>
    </location>
</feature>
<organism evidence="3">
    <name type="scientific">Melampsora larici-populina (strain 98AG31 / pathotype 3-4-7)</name>
    <name type="common">Poplar leaf rust fungus</name>
    <dbReference type="NCBI Taxonomy" id="747676"/>
    <lineage>
        <taxon>Eukaryota</taxon>
        <taxon>Fungi</taxon>
        <taxon>Dikarya</taxon>
        <taxon>Basidiomycota</taxon>
        <taxon>Pucciniomycotina</taxon>
        <taxon>Pucciniomycetes</taxon>
        <taxon>Pucciniales</taxon>
        <taxon>Melampsoraceae</taxon>
        <taxon>Melampsora</taxon>
    </lineage>
</organism>
<dbReference type="AlphaFoldDB" id="F4S3A8"/>
<feature type="compositionally biased region" description="Polar residues" evidence="1">
    <location>
        <begin position="18"/>
        <end position="34"/>
    </location>
</feature>
<evidence type="ECO:0000256" key="1">
    <source>
        <dbReference type="SAM" id="MobiDB-lite"/>
    </source>
</evidence>
<feature type="compositionally biased region" description="Basic and acidic residues" evidence="1">
    <location>
        <begin position="69"/>
        <end position="90"/>
    </location>
</feature>
<dbReference type="KEGG" id="mlr:MELLADRAFT_111475"/>
<feature type="region of interest" description="Disordered" evidence="1">
    <location>
        <begin position="326"/>
        <end position="412"/>
    </location>
</feature>
<feature type="compositionally biased region" description="Low complexity" evidence="1">
    <location>
        <begin position="147"/>
        <end position="174"/>
    </location>
</feature>
<dbReference type="InParanoid" id="F4S3A8"/>
<accession>F4S3A8</accession>
<feature type="compositionally biased region" description="Acidic residues" evidence="1">
    <location>
        <begin position="175"/>
        <end position="184"/>
    </location>
</feature>
<feature type="compositionally biased region" description="Basic and acidic residues" evidence="1">
    <location>
        <begin position="227"/>
        <end position="252"/>
    </location>
</feature>
<protein>
    <submittedName>
        <fullName evidence="2">Uncharacterized protein</fullName>
    </submittedName>
</protein>
<feature type="region of interest" description="Disordered" evidence="1">
    <location>
        <begin position="1"/>
        <end position="281"/>
    </location>
</feature>
<evidence type="ECO:0000313" key="3">
    <source>
        <dbReference type="Proteomes" id="UP000001072"/>
    </source>
</evidence>
<keyword evidence="3" id="KW-1185">Reference proteome</keyword>
<feature type="compositionally biased region" description="Basic residues" evidence="1">
    <location>
        <begin position="189"/>
        <end position="226"/>
    </location>
</feature>
<feature type="compositionally biased region" description="Polar residues" evidence="1">
    <location>
        <begin position="256"/>
        <end position="276"/>
    </location>
</feature>
<gene>
    <name evidence="2" type="ORF">MELLADRAFT_111475</name>
</gene>
<dbReference type="VEuPathDB" id="FungiDB:MELLADRAFT_111475"/>
<name>F4S3A8_MELLP</name>
<dbReference type="RefSeq" id="XP_007415948.1">
    <property type="nucleotide sequence ID" value="XM_007415886.1"/>
</dbReference>
<feature type="compositionally biased region" description="Gly residues" evidence="1">
    <location>
        <begin position="439"/>
        <end position="449"/>
    </location>
</feature>
<feature type="compositionally biased region" description="Basic residues" evidence="1">
    <location>
        <begin position="378"/>
        <end position="387"/>
    </location>
</feature>
<proteinExistence type="predicted"/>
<feature type="compositionally biased region" description="Basic and acidic residues" evidence="1">
    <location>
        <begin position="113"/>
        <end position="127"/>
    </location>
</feature>
<feature type="compositionally biased region" description="Acidic residues" evidence="1">
    <location>
        <begin position="56"/>
        <end position="68"/>
    </location>
</feature>